<dbReference type="InterPro" id="IPR032710">
    <property type="entry name" value="NTF2-like_dom_sf"/>
</dbReference>
<dbReference type="Proteomes" id="UP001371305">
    <property type="component" value="Unassembled WGS sequence"/>
</dbReference>
<dbReference type="RefSeq" id="WP_341406066.1">
    <property type="nucleotide sequence ID" value="NZ_JBBUKT010000007.1"/>
</dbReference>
<reference evidence="1 2" key="1">
    <citation type="submission" date="2024-04" db="EMBL/GenBank/DDBJ databases">
        <title>Luteolibacter sp. isolated from soil.</title>
        <authorList>
            <person name="An J."/>
        </authorList>
    </citation>
    <scope>NUCLEOTIDE SEQUENCE [LARGE SCALE GENOMIC DNA]</scope>
    <source>
        <strain evidence="1 2">Y139</strain>
    </source>
</reference>
<accession>A0ABU9AXQ0</accession>
<protein>
    <recommendedName>
        <fullName evidence="3">SnoaL-like domain-containing protein</fullName>
    </recommendedName>
</protein>
<keyword evidence="2" id="KW-1185">Reference proteome</keyword>
<organism evidence="1 2">
    <name type="scientific">Luteolibacter soli</name>
    <dbReference type="NCBI Taxonomy" id="3135280"/>
    <lineage>
        <taxon>Bacteria</taxon>
        <taxon>Pseudomonadati</taxon>
        <taxon>Verrucomicrobiota</taxon>
        <taxon>Verrucomicrobiia</taxon>
        <taxon>Verrucomicrobiales</taxon>
        <taxon>Verrucomicrobiaceae</taxon>
        <taxon>Luteolibacter</taxon>
    </lineage>
</organism>
<name>A0ABU9AXQ0_9BACT</name>
<evidence type="ECO:0000313" key="1">
    <source>
        <dbReference type="EMBL" id="MEK7952308.1"/>
    </source>
</evidence>
<comment type="caution">
    <text evidence="1">The sequence shown here is derived from an EMBL/GenBank/DDBJ whole genome shotgun (WGS) entry which is preliminary data.</text>
</comment>
<sequence length="166" mass="18604">MRRLLVPLLLLLVLAGGFGWWWYQPERVIGRRIVAFFEAADVEETASDISRTTRGGSLAKFFAPNVTINGPEDTREYADGPQSRDSLVSNYTIAAKNCRRISFETPEIDEVTVSGDTAQAKARVDAIVEVSSTERPADGILHLDMEWKKIEGDWVLSSVSWEEKSR</sequence>
<proteinExistence type="predicted"/>
<gene>
    <name evidence="1" type="ORF">WKV53_17490</name>
</gene>
<dbReference type="SUPFAM" id="SSF54427">
    <property type="entry name" value="NTF2-like"/>
    <property type="match status" value="1"/>
</dbReference>
<dbReference type="Gene3D" id="3.10.450.50">
    <property type="match status" value="1"/>
</dbReference>
<evidence type="ECO:0008006" key="3">
    <source>
        <dbReference type="Google" id="ProtNLM"/>
    </source>
</evidence>
<dbReference type="EMBL" id="JBBUKT010000007">
    <property type="protein sequence ID" value="MEK7952308.1"/>
    <property type="molecule type" value="Genomic_DNA"/>
</dbReference>
<evidence type="ECO:0000313" key="2">
    <source>
        <dbReference type="Proteomes" id="UP001371305"/>
    </source>
</evidence>